<feature type="region of interest" description="Disordered" evidence="1">
    <location>
        <begin position="249"/>
        <end position="280"/>
    </location>
</feature>
<feature type="compositionally biased region" description="Basic and acidic residues" evidence="1">
    <location>
        <begin position="33"/>
        <end position="52"/>
    </location>
</feature>
<dbReference type="AlphaFoldDB" id="A0A7J6WLE3"/>
<feature type="region of interest" description="Disordered" evidence="1">
    <location>
        <begin position="86"/>
        <end position="112"/>
    </location>
</feature>
<evidence type="ECO:0000256" key="1">
    <source>
        <dbReference type="SAM" id="MobiDB-lite"/>
    </source>
</evidence>
<reference evidence="2 3" key="1">
    <citation type="submission" date="2020-06" db="EMBL/GenBank/DDBJ databases">
        <title>Transcriptomic and genomic resources for Thalictrum thalictroides and T. hernandezii: Facilitating candidate gene discovery in an emerging model plant lineage.</title>
        <authorList>
            <person name="Arias T."/>
            <person name="Riano-Pachon D.M."/>
            <person name="Di Stilio V.S."/>
        </authorList>
    </citation>
    <scope>NUCLEOTIDE SEQUENCE [LARGE SCALE GENOMIC DNA]</scope>
    <source>
        <strain evidence="3">cv. WT478/WT964</strain>
        <tissue evidence="2">Leaves</tissue>
    </source>
</reference>
<organism evidence="2 3">
    <name type="scientific">Thalictrum thalictroides</name>
    <name type="common">Rue-anemone</name>
    <name type="synonym">Anemone thalictroides</name>
    <dbReference type="NCBI Taxonomy" id="46969"/>
    <lineage>
        <taxon>Eukaryota</taxon>
        <taxon>Viridiplantae</taxon>
        <taxon>Streptophyta</taxon>
        <taxon>Embryophyta</taxon>
        <taxon>Tracheophyta</taxon>
        <taxon>Spermatophyta</taxon>
        <taxon>Magnoliopsida</taxon>
        <taxon>Ranunculales</taxon>
        <taxon>Ranunculaceae</taxon>
        <taxon>Thalictroideae</taxon>
        <taxon>Thalictrum</taxon>
    </lineage>
</organism>
<protein>
    <submittedName>
        <fullName evidence="2">Uncharacterized protein</fullName>
    </submittedName>
</protein>
<name>A0A7J6WLE3_THATH</name>
<keyword evidence="3" id="KW-1185">Reference proteome</keyword>
<feature type="region of interest" description="Disordered" evidence="1">
    <location>
        <begin position="1"/>
        <end position="55"/>
    </location>
</feature>
<evidence type="ECO:0000313" key="3">
    <source>
        <dbReference type="Proteomes" id="UP000554482"/>
    </source>
</evidence>
<accession>A0A7J6WLE3</accession>
<comment type="caution">
    <text evidence="2">The sequence shown here is derived from an EMBL/GenBank/DDBJ whole genome shotgun (WGS) entry which is preliminary data.</text>
</comment>
<evidence type="ECO:0000313" key="2">
    <source>
        <dbReference type="EMBL" id="KAF5197757.1"/>
    </source>
</evidence>
<dbReference type="Proteomes" id="UP000554482">
    <property type="component" value="Unassembled WGS sequence"/>
</dbReference>
<gene>
    <name evidence="2" type="ORF">FRX31_012656</name>
</gene>
<sequence length="280" mass="30699">MTSKEQGNDMNAKAKGPASSEVRGTNGFIKQNKNRDRGSGWVRKEPGAHEVETSNANRFNVLESILEDTIQVNVPDSGFENEVIQNQEAKESSSDEEDEDSVEDSEDDQIEDNAVEDVVPLLSSIAEQTTDVHAAAGNNEIPISEIYIQLPSPERNDLEIAPFDNLVHISPITISSPPIPMNYNSKTTIMPVIQVSTPAVSQVPETQFPNSPHPSTKEPNFITPKELNLPPENPSICWANQVRAIEKLAESKKASKSKSIKPHDSPPATRTRAGKEKISK</sequence>
<proteinExistence type="predicted"/>
<feature type="compositionally biased region" description="Acidic residues" evidence="1">
    <location>
        <begin position="94"/>
        <end position="112"/>
    </location>
</feature>
<dbReference type="EMBL" id="JABWDY010014264">
    <property type="protein sequence ID" value="KAF5197757.1"/>
    <property type="molecule type" value="Genomic_DNA"/>
</dbReference>